<dbReference type="EMBL" id="JARBHB010000012">
    <property type="protein sequence ID" value="KAJ8871552.1"/>
    <property type="molecule type" value="Genomic_DNA"/>
</dbReference>
<dbReference type="InterPro" id="IPR036397">
    <property type="entry name" value="RNaseH_sf"/>
</dbReference>
<evidence type="ECO:0000313" key="4">
    <source>
        <dbReference type="Proteomes" id="UP001159363"/>
    </source>
</evidence>
<accession>A0ABQ9GHM6</accession>
<dbReference type="PANTHER" id="PTHR19303">
    <property type="entry name" value="TRANSPOSON"/>
    <property type="match status" value="1"/>
</dbReference>
<reference evidence="3 4" key="1">
    <citation type="submission" date="2023-02" db="EMBL/GenBank/DDBJ databases">
        <title>LHISI_Scaffold_Assembly.</title>
        <authorList>
            <person name="Stuart O.P."/>
            <person name="Cleave R."/>
            <person name="Magrath M.J.L."/>
            <person name="Mikheyev A.S."/>
        </authorList>
    </citation>
    <scope>NUCLEOTIDE SEQUENCE [LARGE SCALE GENOMIC DNA]</scope>
    <source>
        <strain evidence="3">Daus_M_001</strain>
        <tissue evidence="3">Leg muscle</tissue>
    </source>
</reference>
<name>A0ABQ9GHM6_9NEOP</name>
<protein>
    <recommendedName>
        <fullName evidence="2">HTH CENPB-type domain-containing protein</fullName>
    </recommendedName>
</protein>
<sequence length="226" mass="25814">MICEKALQFNEQLNGLKDFKVSSGWHKNFESRHGISVLDVEREKLSSDLVAGSVFKEKFIKAARRGDVYNADETGINWRALPRKSLESRREKSAPGFKVSKERITAMVCANAIGEHMVKLLVIGKSKKPCCFKNVQTLPVSVTTFCEEKKRSGKVLIIDNTPIHPRIEVVNKIDQNFEVQFLPPNVTTLQPMDQGVIKKMKRIYRQQLLHRLLLAEKDEERSSSVY</sequence>
<keyword evidence="1" id="KW-0238">DNA-binding</keyword>
<evidence type="ECO:0000313" key="3">
    <source>
        <dbReference type="EMBL" id="KAJ8871552.1"/>
    </source>
</evidence>
<keyword evidence="4" id="KW-1185">Reference proteome</keyword>
<comment type="caution">
    <text evidence="3">The sequence shown here is derived from an EMBL/GenBank/DDBJ whole genome shotgun (WGS) entry which is preliminary data.</text>
</comment>
<dbReference type="Gene3D" id="1.10.10.60">
    <property type="entry name" value="Homeodomain-like"/>
    <property type="match status" value="1"/>
</dbReference>
<evidence type="ECO:0000259" key="2">
    <source>
        <dbReference type="PROSITE" id="PS51253"/>
    </source>
</evidence>
<evidence type="ECO:0000256" key="1">
    <source>
        <dbReference type="ARBA" id="ARBA00023125"/>
    </source>
</evidence>
<proteinExistence type="predicted"/>
<dbReference type="PROSITE" id="PS51253">
    <property type="entry name" value="HTH_CENPB"/>
    <property type="match status" value="1"/>
</dbReference>
<gene>
    <name evidence="3" type="ORF">PR048_027876</name>
</gene>
<dbReference type="Gene3D" id="3.30.420.10">
    <property type="entry name" value="Ribonuclease H-like superfamily/Ribonuclease H"/>
    <property type="match status" value="1"/>
</dbReference>
<dbReference type="PANTHER" id="PTHR19303:SF16">
    <property type="entry name" value="JERKY PROTEIN HOMOLOG-LIKE"/>
    <property type="match status" value="1"/>
</dbReference>
<dbReference type="Pfam" id="PF03221">
    <property type="entry name" value="HTH_Tnp_Tc5"/>
    <property type="match status" value="1"/>
</dbReference>
<organism evidence="3 4">
    <name type="scientific">Dryococelus australis</name>
    <dbReference type="NCBI Taxonomy" id="614101"/>
    <lineage>
        <taxon>Eukaryota</taxon>
        <taxon>Metazoa</taxon>
        <taxon>Ecdysozoa</taxon>
        <taxon>Arthropoda</taxon>
        <taxon>Hexapoda</taxon>
        <taxon>Insecta</taxon>
        <taxon>Pterygota</taxon>
        <taxon>Neoptera</taxon>
        <taxon>Polyneoptera</taxon>
        <taxon>Phasmatodea</taxon>
        <taxon>Verophasmatodea</taxon>
        <taxon>Anareolatae</taxon>
        <taxon>Phasmatidae</taxon>
        <taxon>Eurycanthinae</taxon>
        <taxon>Dryococelus</taxon>
    </lineage>
</organism>
<feature type="domain" description="HTH CENPB-type" evidence="2">
    <location>
        <begin position="1"/>
        <end position="39"/>
    </location>
</feature>
<dbReference type="InterPro" id="IPR050863">
    <property type="entry name" value="CenT-Element_Derived"/>
</dbReference>
<dbReference type="Pfam" id="PF03184">
    <property type="entry name" value="DDE_1"/>
    <property type="match status" value="2"/>
</dbReference>
<dbReference type="InterPro" id="IPR006600">
    <property type="entry name" value="HTH_CenpB_DNA-bd_dom"/>
</dbReference>
<dbReference type="InterPro" id="IPR004875">
    <property type="entry name" value="DDE_SF_endonuclease_dom"/>
</dbReference>
<dbReference type="Proteomes" id="UP001159363">
    <property type="component" value="Chromosome 11"/>
</dbReference>